<evidence type="ECO:0000313" key="1">
    <source>
        <dbReference type="EMBL" id="PCS05805.1"/>
    </source>
</evidence>
<comment type="caution">
    <text evidence="1">The sequence shown here is derived from an EMBL/GenBank/DDBJ whole genome shotgun (WGS) entry which is preliminary data.</text>
</comment>
<proteinExistence type="predicted"/>
<gene>
    <name evidence="1" type="ORF">RU86_GL000560</name>
</gene>
<reference evidence="1 2" key="1">
    <citation type="submission" date="2014-12" db="EMBL/GenBank/DDBJ databases">
        <title>Draft genome sequences of 10 type strains of Lactococcus.</title>
        <authorList>
            <person name="Sun Z."/>
            <person name="Zhong Z."/>
            <person name="Liu W."/>
            <person name="Zhang W."/>
            <person name="Zhang H."/>
        </authorList>
    </citation>
    <scope>NUCLEOTIDE SEQUENCE [LARGE SCALE GENOMIC DNA]</scope>
    <source>
        <strain evidence="1 2">DSM 6634</strain>
    </source>
</reference>
<accession>A0A2A5RX43</accession>
<evidence type="ECO:0000313" key="2">
    <source>
        <dbReference type="Proteomes" id="UP000218282"/>
    </source>
</evidence>
<protein>
    <submittedName>
        <fullName evidence="1">Uncharacterized protein</fullName>
    </submittedName>
</protein>
<name>A0A2A5RX43_9LACT</name>
<dbReference type="AlphaFoldDB" id="A0A2A5RX43"/>
<organism evidence="1 2">
    <name type="scientific">Pseudolactococcus piscium</name>
    <dbReference type="NCBI Taxonomy" id="1364"/>
    <lineage>
        <taxon>Bacteria</taxon>
        <taxon>Bacillati</taxon>
        <taxon>Bacillota</taxon>
        <taxon>Bacilli</taxon>
        <taxon>Lactobacillales</taxon>
        <taxon>Streptococcaceae</taxon>
        <taxon>Pseudolactococcus</taxon>
    </lineage>
</organism>
<keyword evidence="2" id="KW-1185">Reference proteome</keyword>
<dbReference type="EMBL" id="JXJW01000014">
    <property type="protein sequence ID" value="PCS05805.1"/>
    <property type="molecule type" value="Genomic_DNA"/>
</dbReference>
<dbReference type="Proteomes" id="UP000218282">
    <property type="component" value="Unassembled WGS sequence"/>
</dbReference>
<sequence>MKLLLVRFQHEVVPKKYSCILGGSVGRLTDLLELIKKIRRN</sequence>